<accession>A0ABU7S2T2</accession>
<feature type="region of interest" description="Disordered" evidence="1">
    <location>
        <begin position="1"/>
        <end position="24"/>
    </location>
</feature>
<sequence>MARVTVRFTDGPADGTLLDLPAGPDGLPPARWVLADDRPSGPGAEHLYARGPRPDQDGRWTLRWVRTDPVGMTE</sequence>
<dbReference type="EMBL" id="JAZGQK010000033">
    <property type="protein sequence ID" value="MEE6263032.1"/>
    <property type="molecule type" value="Genomic_DNA"/>
</dbReference>
<gene>
    <name evidence="2" type="ORF">V1633_31595</name>
</gene>
<name>A0ABU7S2T2_9ACTN</name>
<evidence type="ECO:0000313" key="3">
    <source>
        <dbReference type="Proteomes" id="UP001332243"/>
    </source>
</evidence>
<evidence type="ECO:0000256" key="1">
    <source>
        <dbReference type="SAM" id="MobiDB-lite"/>
    </source>
</evidence>
<dbReference type="Proteomes" id="UP001332243">
    <property type="component" value="Unassembled WGS sequence"/>
</dbReference>
<evidence type="ECO:0000313" key="2">
    <source>
        <dbReference type="EMBL" id="MEE6263032.1"/>
    </source>
</evidence>
<proteinExistence type="predicted"/>
<reference evidence="2 3" key="1">
    <citation type="submission" date="2024-01" db="EMBL/GenBank/DDBJ databases">
        <title>Genome insights into Plantactinospora sonchi sp. nov.</title>
        <authorList>
            <person name="Wang L."/>
        </authorList>
    </citation>
    <scope>NUCLEOTIDE SEQUENCE [LARGE SCALE GENOMIC DNA]</scope>
    <source>
        <strain evidence="2 3">NEAU-QY2</strain>
    </source>
</reference>
<keyword evidence="3" id="KW-1185">Reference proteome</keyword>
<dbReference type="RefSeq" id="WP_331217959.1">
    <property type="nucleotide sequence ID" value="NZ_JAZGQK010000033.1"/>
</dbReference>
<protein>
    <submittedName>
        <fullName evidence="2">Uncharacterized protein</fullName>
    </submittedName>
</protein>
<organism evidence="2 3">
    <name type="scientific">Plantactinospora sonchi</name>
    <dbReference type="NCBI Taxonomy" id="1544735"/>
    <lineage>
        <taxon>Bacteria</taxon>
        <taxon>Bacillati</taxon>
        <taxon>Actinomycetota</taxon>
        <taxon>Actinomycetes</taxon>
        <taxon>Micromonosporales</taxon>
        <taxon>Micromonosporaceae</taxon>
        <taxon>Plantactinospora</taxon>
    </lineage>
</organism>
<comment type="caution">
    <text evidence="2">The sequence shown here is derived from an EMBL/GenBank/DDBJ whole genome shotgun (WGS) entry which is preliminary data.</text>
</comment>